<accession>A0AAD5W085</accession>
<feature type="transmembrane region" description="Helical" evidence="2">
    <location>
        <begin position="68"/>
        <end position="87"/>
    </location>
</feature>
<keyword evidence="4" id="KW-1185">Reference proteome</keyword>
<evidence type="ECO:0000313" key="3">
    <source>
        <dbReference type="EMBL" id="KAJ3574853.1"/>
    </source>
</evidence>
<evidence type="ECO:0000313" key="4">
    <source>
        <dbReference type="Proteomes" id="UP001213000"/>
    </source>
</evidence>
<protein>
    <submittedName>
        <fullName evidence="3">Uncharacterized protein</fullName>
    </submittedName>
</protein>
<dbReference type="Proteomes" id="UP001213000">
    <property type="component" value="Unassembled WGS sequence"/>
</dbReference>
<keyword evidence="2" id="KW-0472">Membrane</keyword>
<feature type="compositionally biased region" description="Basic and acidic residues" evidence="1">
    <location>
        <begin position="140"/>
        <end position="160"/>
    </location>
</feature>
<feature type="transmembrane region" description="Helical" evidence="2">
    <location>
        <begin position="26"/>
        <end position="48"/>
    </location>
</feature>
<keyword evidence="2" id="KW-1133">Transmembrane helix</keyword>
<sequence>MSTSTISSITSPTSTLTPSPSPFPPLLPLLFPHFLSFLRYIFSVLLILPRNTIKLITYLSHSTIIPPLTYILAPLISFLSILYSITLETPYTFIIWLLEALFPLYVFCGVACITGSLIGLGGRIFCLSMVKSVSEEARKEGKGFYEETMKSPELDPDERSAKRRRVERQSRLGVKFEIDDDDEYW</sequence>
<gene>
    <name evidence="3" type="ORF">NP233_g1477</name>
</gene>
<evidence type="ECO:0000256" key="2">
    <source>
        <dbReference type="SAM" id="Phobius"/>
    </source>
</evidence>
<feature type="transmembrane region" description="Helical" evidence="2">
    <location>
        <begin position="93"/>
        <end position="120"/>
    </location>
</feature>
<comment type="caution">
    <text evidence="3">The sequence shown here is derived from an EMBL/GenBank/DDBJ whole genome shotgun (WGS) entry which is preliminary data.</text>
</comment>
<evidence type="ECO:0000256" key="1">
    <source>
        <dbReference type="SAM" id="MobiDB-lite"/>
    </source>
</evidence>
<reference evidence="3" key="1">
    <citation type="submission" date="2022-07" db="EMBL/GenBank/DDBJ databases">
        <title>Genome Sequence of Leucocoprinus birnbaumii.</title>
        <authorList>
            <person name="Buettner E."/>
        </authorList>
    </citation>
    <scope>NUCLEOTIDE SEQUENCE</scope>
    <source>
        <strain evidence="3">VT141</strain>
    </source>
</reference>
<keyword evidence="2" id="KW-0812">Transmembrane</keyword>
<feature type="region of interest" description="Disordered" evidence="1">
    <location>
        <begin position="140"/>
        <end position="168"/>
    </location>
</feature>
<organism evidence="3 4">
    <name type="scientific">Leucocoprinus birnbaumii</name>
    <dbReference type="NCBI Taxonomy" id="56174"/>
    <lineage>
        <taxon>Eukaryota</taxon>
        <taxon>Fungi</taxon>
        <taxon>Dikarya</taxon>
        <taxon>Basidiomycota</taxon>
        <taxon>Agaricomycotina</taxon>
        <taxon>Agaricomycetes</taxon>
        <taxon>Agaricomycetidae</taxon>
        <taxon>Agaricales</taxon>
        <taxon>Agaricineae</taxon>
        <taxon>Agaricaceae</taxon>
        <taxon>Leucocoprinus</taxon>
    </lineage>
</organism>
<dbReference type="AlphaFoldDB" id="A0AAD5W085"/>
<dbReference type="EMBL" id="JANIEX010000055">
    <property type="protein sequence ID" value="KAJ3574853.1"/>
    <property type="molecule type" value="Genomic_DNA"/>
</dbReference>
<name>A0AAD5W085_9AGAR</name>
<proteinExistence type="predicted"/>